<organism evidence="2 3">
    <name type="scientific">Cirrhinus mrigala</name>
    <name type="common">Mrigala</name>
    <dbReference type="NCBI Taxonomy" id="683832"/>
    <lineage>
        <taxon>Eukaryota</taxon>
        <taxon>Metazoa</taxon>
        <taxon>Chordata</taxon>
        <taxon>Craniata</taxon>
        <taxon>Vertebrata</taxon>
        <taxon>Euteleostomi</taxon>
        <taxon>Actinopterygii</taxon>
        <taxon>Neopterygii</taxon>
        <taxon>Teleostei</taxon>
        <taxon>Ostariophysi</taxon>
        <taxon>Cypriniformes</taxon>
        <taxon>Cyprinidae</taxon>
        <taxon>Labeoninae</taxon>
        <taxon>Labeonini</taxon>
        <taxon>Cirrhinus</taxon>
    </lineage>
</organism>
<keyword evidence="3" id="KW-1185">Reference proteome</keyword>
<accession>A0ABD0N5M2</accession>
<gene>
    <name evidence="2" type="ORF">M9458_048129</name>
</gene>
<proteinExistence type="predicted"/>
<feature type="region of interest" description="Disordered" evidence="1">
    <location>
        <begin position="60"/>
        <end position="85"/>
    </location>
</feature>
<evidence type="ECO:0000313" key="3">
    <source>
        <dbReference type="Proteomes" id="UP001529510"/>
    </source>
</evidence>
<protein>
    <submittedName>
        <fullName evidence="2">Uncharacterized protein</fullName>
    </submittedName>
</protein>
<evidence type="ECO:0000256" key="1">
    <source>
        <dbReference type="SAM" id="MobiDB-lite"/>
    </source>
</evidence>
<dbReference type="Proteomes" id="UP001529510">
    <property type="component" value="Unassembled WGS sequence"/>
</dbReference>
<reference evidence="2 3" key="1">
    <citation type="submission" date="2024-05" db="EMBL/GenBank/DDBJ databases">
        <title>Genome sequencing and assembly of Indian major carp, Cirrhinus mrigala (Hamilton, 1822).</title>
        <authorList>
            <person name="Mohindra V."/>
            <person name="Chowdhury L.M."/>
            <person name="Lal K."/>
            <person name="Jena J.K."/>
        </authorList>
    </citation>
    <scope>NUCLEOTIDE SEQUENCE [LARGE SCALE GENOMIC DNA]</scope>
    <source>
        <strain evidence="2">CM1030</strain>
        <tissue evidence="2">Blood</tissue>
    </source>
</reference>
<dbReference type="EMBL" id="JAMKFB020000024">
    <property type="protein sequence ID" value="KAL0156883.1"/>
    <property type="molecule type" value="Genomic_DNA"/>
</dbReference>
<name>A0ABD0N5M2_CIRMR</name>
<evidence type="ECO:0000313" key="2">
    <source>
        <dbReference type="EMBL" id="KAL0156883.1"/>
    </source>
</evidence>
<feature type="non-terminal residue" evidence="2">
    <location>
        <position position="1"/>
    </location>
</feature>
<sequence length="85" mass="9054">ATCGFTCQKCGKFEVRFLPPISQIGPSGDTVIVFACKSFTVVKGAAVGRASALSPDYSWLSSPRTAPYRTPEAPRQPGLRPDPPN</sequence>
<comment type="caution">
    <text evidence="2">The sequence shown here is derived from an EMBL/GenBank/DDBJ whole genome shotgun (WGS) entry which is preliminary data.</text>
</comment>
<dbReference type="AlphaFoldDB" id="A0ABD0N5M2"/>
<feature type="non-terminal residue" evidence="2">
    <location>
        <position position="85"/>
    </location>
</feature>